<gene>
    <name evidence="2" type="ORF">ABFV83_09090</name>
</gene>
<dbReference type="EMBL" id="CP157940">
    <property type="protein sequence ID" value="XBS55920.1"/>
    <property type="molecule type" value="Genomic_DNA"/>
</dbReference>
<name>A0AAU7PUG1_9FIRM</name>
<protein>
    <submittedName>
        <fullName evidence="2">Uncharacterized protein</fullName>
    </submittedName>
</protein>
<dbReference type="RefSeq" id="WP_349948562.1">
    <property type="nucleotide sequence ID" value="NZ_CP157940.1"/>
</dbReference>
<evidence type="ECO:0000313" key="2">
    <source>
        <dbReference type="EMBL" id="XBS55920.1"/>
    </source>
</evidence>
<proteinExistence type="predicted"/>
<organism evidence="2">
    <name type="scientific">Lacrimispora sp. BS-2</name>
    <dbReference type="NCBI Taxonomy" id="3151850"/>
    <lineage>
        <taxon>Bacteria</taxon>
        <taxon>Bacillati</taxon>
        <taxon>Bacillota</taxon>
        <taxon>Clostridia</taxon>
        <taxon>Lachnospirales</taxon>
        <taxon>Lachnospiraceae</taxon>
        <taxon>Lacrimispora</taxon>
    </lineage>
</organism>
<dbReference type="AlphaFoldDB" id="A0AAU7PUG1"/>
<evidence type="ECO:0000256" key="1">
    <source>
        <dbReference type="SAM" id="MobiDB-lite"/>
    </source>
</evidence>
<feature type="compositionally biased region" description="Polar residues" evidence="1">
    <location>
        <begin position="10"/>
        <end position="28"/>
    </location>
</feature>
<feature type="region of interest" description="Disordered" evidence="1">
    <location>
        <begin position="1"/>
        <end position="32"/>
    </location>
</feature>
<reference evidence="2" key="1">
    <citation type="submission" date="2024-06" db="EMBL/GenBank/DDBJ databases">
        <title>Lacrimispora cavernae sp. nov., a novel anaerobe isolated from bat guano pile inside a cave.</title>
        <authorList>
            <person name="Miller S.L."/>
            <person name="Lu N."/>
            <person name="King J."/>
            <person name="Sankaranarayanan K."/>
            <person name="Lawson P.A."/>
        </authorList>
    </citation>
    <scope>NUCLEOTIDE SEQUENCE</scope>
    <source>
        <strain evidence="2">BS-2</strain>
    </source>
</reference>
<sequence length="126" mass="14254">MSFSEKRSNSVKTQFTSETSGSSASTKLSDGKNATHRAFFAVGYGKLVKYDYKVTQKYSGNFLRRETKYMFADVSTESCSQLIRLDGSTVYAQNLNGNKVKDAGSLQNYKNQFYKTDGTCLKYYKF</sequence>
<accession>A0AAU7PUG1</accession>